<keyword evidence="2" id="KW-1185">Reference proteome</keyword>
<evidence type="ECO:0000313" key="1">
    <source>
        <dbReference type="EMBL" id="KAL3308544.1"/>
    </source>
</evidence>
<gene>
    <name evidence="1" type="ORF">Ciccas_012923</name>
</gene>
<dbReference type="AlphaFoldDB" id="A0ABD2PMP2"/>
<comment type="caution">
    <text evidence="1">The sequence shown here is derived from an EMBL/GenBank/DDBJ whole genome shotgun (WGS) entry which is preliminary data.</text>
</comment>
<protein>
    <recommendedName>
        <fullName evidence="3">VWA domain-containing protein</fullName>
    </recommendedName>
</protein>
<sequence length="116" mass="12760">TLGLYACVGYDSRKETGRGERLPTSHRLSLDIGYPSDGTGSRHAEAVLKVLEQHQFKESLLAIVTDGPSTNTGFDKGSDSILEQKPEQAATENRLLHLVPGAKQGNFLEFEKFWTV</sequence>
<dbReference type="EMBL" id="JBJKFK010005069">
    <property type="protein sequence ID" value="KAL3308544.1"/>
    <property type="molecule type" value="Genomic_DNA"/>
</dbReference>
<feature type="non-terminal residue" evidence="1">
    <location>
        <position position="1"/>
    </location>
</feature>
<organism evidence="1 2">
    <name type="scientific">Cichlidogyrus casuarinus</name>
    <dbReference type="NCBI Taxonomy" id="1844966"/>
    <lineage>
        <taxon>Eukaryota</taxon>
        <taxon>Metazoa</taxon>
        <taxon>Spiralia</taxon>
        <taxon>Lophotrochozoa</taxon>
        <taxon>Platyhelminthes</taxon>
        <taxon>Monogenea</taxon>
        <taxon>Monopisthocotylea</taxon>
        <taxon>Dactylogyridea</taxon>
        <taxon>Ancyrocephalidae</taxon>
        <taxon>Cichlidogyrus</taxon>
    </lineage>
</organism>
<name>A0ABD2PMP2_9PLAT</name>
<dbReference type="Proteomes" id="UP001626550">
    <property type="component" value="Unassembled WGS sequence"/>
</dbReference>
<accession>A0ABD2PMP2</accession>
<evidence type="ECO:0008006" key="3">
    <source>
        <dbReference type="Google" id="ProtNLM"/>
    </source>
</evidence>
<proteinExistence type="predicted"/>
<evidence type="ECO:0000313" key="2">
    <source>
        <dbReference type="Proteomes" id="UP001626550"/>
    </source>
</evidence>
<reference evidence="1 2" key="1">
    <citation type="submission" date="2024-11" db="EMBL/GenBank/DDBJ databases">
        <title>Adaptive evolution of stress response genes in parasites aligns with host niche diversity.</title>
        <authorList>
            <person name="Hahn C."/>
            <person name="Resl P."/>
        </authorList>
    </citation>
    <scope>NUCLEOTIDE SEQUENCE [LARGE SCALE GENOMIC DNA]</scope>
    <source>
        <strain evidence="1">EGGRZ-B1_66</strain>
        <tissue evidence="1">Body</tissue>
    </source>
</reference>